<gene>
    <name evidence="1" type="ORF">DEO72_LG9g2022</name>
</gene>
<sequence>MINIELLPPNLHERLLHLLNLCRGFFSNIYPDRRSFQDETLLSLIVVVSSLSLRCHERHSSFSSSIAQQWIWQGTSSSFALLCLSRKFIDEDSCNRKLHEHFPFPSSKIVRDEKSSEKFGIVVVNSRN</sequence>
<name>A0A4D6N4R5_VIGUN</name>
<dbReference type="AlphaFoldDB" id="A0A4D6N4R5"/>
<dbReference type="Proteomes" id="UP000501690">
    <property type="component" value="Linkage Group LG9"/>
</dbReference>
<protein>
    <submittedName>
        <fullName evidence="1">Uncharacterized protein</fullName>
    </submittedName>
</protein>
<evidence type="ECO:0000313" key="1">
    <source>
        <dbReference type="EMBL" id="QCE07007.1"/>
    </source>
</evidence>
<reference evidence="1 2" key="1">
    <citation type="submission" date="2019-04" db="EMBL/GenBank/DDBJ databases">
        <title>An improved genome assembly and genetic linkage map for asparagus bean, Vigna unguiculata ssp. sesquipedialis.</title>
        <authorList>
            <person name="Xia Q."/>
            <person name="Zhang R."/>
            <person name="Dong Y."/>
        </authorList>
    </citation>
    <scope>NUCLEOTIDE SEQUENCE [LARGE SCALE GENOMIC DNA]</scope>
    <source>
        <tissue evidence="1">Leaf</tissue>
    </source>
</reference>
<accession>A0A4D6N4R5</accession>
<proteinExistence type="predicted"/>
<dbReference type="EMBL" id="CP039353">
    <property type="protein sequence ID" value="QCE07007.1"/>
    <property type="molecule type" value="Genomic_DNA"/>
</dbReference>
<organism evidence="1 2">
    <name type="scientific">Vigna unguiculata</name>
    <name type="common">Cowpea</name>
    <dbReference type="NCBI Taxonomy" id="3917"/>
    <lineage>
        <taxon>Eukaryota</taxon>
        <taxon>Viridiplantae</taxon>
        <taxon>Streptophyta</taxon>
        <taxon>Embryophyta</taxon>
        <taxon>Tracheophyta</taxon>
        <taxon>Spermatophyta</taxon>
        <taxon>Magnoliopsida</taxon>
        <taxon>eudicotyledons</taxon>
        <taxon>Gunneridae</taxon>
        <taxon>Pentapetalae</taxon>
        <taxon>rosids</taxon>
        <taxon>fabids</taxon>
        <taxon>Fabales</taxon>
        <taxon>Fabaceae</taxon>
        <taxon>Papilionoideae</taxon>
        <taxon>50 kb inversion clade</taxon>
        <taxon>NPAAA clade</taxon>
        <taxon>indigoferoid/millettioid clade</taxon>
        <taxon>Phaseoleae</taxon>
        <taxon>Vigna</taxon>
    </lineage>
</organism>
<keyword evidence="2" id="KW-1185">Reference proteome</keyword>
<evidence type="ECO:0000313" key="2">
    <source>
        <dbReference type="Proteomes" id="UP000501690"/>
    </source>
</evidence>